<sequence length="113" mass="12470">MARFRIRFQSTWRRSPGPHAVFTMDTEKLLGFREEGCPGLPGSFPQNEARPAPPGSLNDMLPLFVTLRTEPLRTFNSSCSTTPSLPSPIHSVYSGSARLTMVGSLVSHRARDP</sequence>
<gene>
    <name evidence="2" type="ORF">SKAU_G00181600</name>
</gene>
<comment type="caution">
    <text evidence="2">The sequence shown here is derived from an EMBL/GenBank/DDBJ whole genome shotgun (WGS) entry which is preliminary data.</text>
</comment>
<dbReference type="AlphaFoldDB" id="A0A9Q1J1Q7"/>
<feature type="region of interest" description="Disordered" evidence="1">
    <location>
        <begin position="37"/>
        <end position="56"/>
    </location>
</feature>
<evidence type="ECO:0000313" key="3">
    <source>
        <dbReference type="Proteomes" id="UP001152622"/>
    </source>
</evidence>
<evidence type="ECO:0000256" key="1">
    <source>
        <dbReference type="SAM" id="MobiDB-lite"/>
    </source>
</evidence>
<organism evidence="2 3">
    <name type="scientific">Synaphobranchus kaupii</name>
    <name type="common">Kaup's arrowtooth eel</name>
    <dbReference type="NCBI Taxonomy" id="118154"/>
    <lineage>
        <taxon>Eukaryota</taxon>
        <taxon>Metazoa</taxon>
        <taxon>Chordata</taxon>
        <taxon>Craniata</taxon>
        <taxon>Vertebrata</taxon>
        <taxon>Euteleostomi</taxon>
        <taxon>Actinopterygii</taxon>
        <taxon>Neopterygii</taxon>
        <taxon>Teleostei</taxon>
        <taxon>Anguilliformes</taxon>
        <taxon>Synaphobranchidae</taxon>
        <taxon>Synaphobranchus</taxon>
    </lineage>
</organism>
<dbReference type="EMBL" id="JAINUF010000005">
    <property type="protein sequence ID" value="KAJ8361635.1"/>
    <property type="molecule type" value="Genomic_DNA"/>
</dbReference>
<dbReference type="Proteomes" id="UP001152622">
    <property type="component" value="Chromosome 5"/>
</dbReference>
<proteinExistence type="predicted"/>
<name>A0A9Q1J1Q7_SYNKA</name>
<accession>A0A9Q1J1Q7</accession>
<reference evidence="2" key="1">
    <citation type="journal article" date="2023" name="Science">
        <title>Genome structures resolve the early diversification of teleost fishes.</title>
        <authorList>
            <person name="Parey E."/>
            <person name="Louis A."/>
            <person name="Montfort J."/>
            <person name="Bouchez O."/>
            <person name="Roques C."/>
            <person name="Iampietro C."/>
            <person name="Lluch J."/>
            <person name="Castinel A."/>
            <person name="Donnadieu C."/>
            <person name="Desvignes T."/>
            <person name="Floi Bucao C."/>
            <person name="Jouanno E."/>
            <person name="Wen M."/>
            <person name="Mejri S."/>
            <person name="Dirks R."/>
            <person name="Jansen H."/>
            <person name="Henkel C."/>
            <person name="Chen W.J."/>
            <person name="Zahm M."/>
            <person name="Cabau C."/>
            <person name="Klopp C."/>
            <person name="Thompson A.W."/>
            <person name="Robinson-Rechavi M."/>
            <person name="Braasch I."/>
            <person name="Lecointre G."/>
            <person name="Bobe J."/>
            <person name="Postlethwait J.H."/>
            <person name="Berthelot C."/>
            <person name="Roest Crollius H."/>
            <person name="Guiguen Y."/>
        </authorList>
    </citation>
    <scope>NUCLEOTIDE SEQUENCE</scope>
    <source>
        <strain evidence="2">WJC10195</strain>
    </source>
</reference>
<evidence type="ECO:0000313" key="2">
    <source>
        <dbReference type="EMBL" id="KAJ8361635.1"/>
    </source>
</evidence>
<protein>
    <submittedName>
        <fullName evidence="2">Uncharacterized protein</fullName>
    </submittedName>
</protein>
<keyword evidence="3" id="KW-1185">Reference proteome</keyword>